<evidence type="ECO:0000313" key="2">
    <source>
        <dbReference type="EMBL" id="ETO06397.1"/>
    </source>
</evidence>
<proteinExistence type="predicted"/>
<comment type="caution">
    <text evidence="2">The sequence shown here is derived from an EMBL/GenBank/DDBJ whole genome shotgun (WGS) entry which is preliminary data.</text>
</comment>
<evidence type="ECO:0000313" key="3">
    <source>
        <dbReference type="Proteomes" id="UP000023152"/>
    </source>
</evidence>
<reference evidence="2 3" key="1">
    <citation type="journal article" date="2013" name="Curr. Biol.">
        <title>The Genome of the Foraminiferan Reticulomyxa filosa.</title>
        <authorList>
            <person name="Glockner G."/>
            <person name="Hulsmann N."/>
            <person name="Schleicher M."/>
            <person name="Noegel A.A."/>
            <person name="Eichinger L."/>
            <person name="Gallinger C."/>
            <person name="Pawlowski J."/>
            <person name="Sierra R."/>
            <person name="Euteneuer U."/>
            <person name="Pillet L."/>
            <person name="Moustafa A."/>
            <person name="Platzer M."/>
            <person name="Groth M."/>
            <person name="Szafranski K."/>
            <person name="Schliwa M."/>
        </authorList>
    </citation>
    <scope>NUCLEOTIDE SEQUENCE [LARGE SCALE GENOMIC DNA]</scope>
</reference>
<accession>X6LZ41</accession>
<keyword evidence="1" id="KW-1133">Transmembrane helix</keyword>
<dbReference type="EMBL" id="ASPP01027174">
    <property type="protein sequence ID" value="ETO06397.1"/>
    <property type="molecule type" value="Genomic_DNA"/>
</dbReference>
<evidence type="ECO:0000256" key="1">
    <source>
        <dbReference type="SAM" id="Phobius"/>
    </source>
</evidence>
<gene>
    <name evidence="2" type="ORF">RFI_30998</name>
</gene>
<keyword evidence="1" id="KW-0472">Membrane</keyword>
<dbReference type="AlphaFoldDB" id="X6LZ41"/>
<dbReference type="Proteomes" id="UP000023152">
    <property type="component" value="Unassembled WGS sequence"/>
</dbReference>
<protein>
    <submittedName>
        <fullName evidence="2">Uncharacterized protein</fullName>
    </submittedName>
</protein>
<organism evidence="2 3">
    <name type="scientific">Reticulomyxa filosa</name>
    <dbReference type="NCBI Taxonomy" id="46433"/>
    <lineage>
        <taxon>Eukaryota</taxon>
        <taxon>Sar</taxon>
        <taxon>Rhizaria</taxon>
        <taxon>Retaria</taxon>
        <taxon>Foraminifera</taxon>
        <taxon>Monothalamids</taxon>
        <taxon>Reticulomyxidae</taxon>
        <taxon>Reticulomyxa</taxon>
    </lineage>
</organism>
<feature type="transmembrane region" description="Helical" evidence="1">
    <location>
        <begin position="95"/>
        <end position="116"/>
    </location>
</feature>
<name>X6LZ41_RETFI</name>
<keyword evidence="3" id="KW-1185">Reference proteome</keyword>
<keyword evidence="1" id="KW-0812">Transmembrane</keyword>
<feature type="transmembrane region" description="Helical" evidence="1">
    <location>
        <begin position="153"/>
        <end position="175"/>
    </location>
</feature>
<feature type="transmembrane region" description="Helical" evidence="1">
    <location>
        <begin position="20"/>
        <end position="43"/>
    </location>
</feature>
<sequence>MANEFQEFLLLLGRIIKFIFVWTINLLCAAILLVACCAVWRLAGIVKSVARCNSQLGRFYTLEDIVKHAHMSICIYKQYMYKKKKKKRGDFRENALMQFGLVLFDILTILAALLSLCVPTRIYFFFKYWIEAVSKESNVDKKVSYNFELRGGMWINFGFAILDLLTLPWGILSLATPTRFVAFFRFEIFFFFN</sequence>